<dbReference type="InterPro" id="IPR056884">
    <property type="entry name" value="NPHP3-like_N"/>
</dbReference>
<name>A0A6A6WEE7_9PEZI</name>
<reference evidence="4" key="1">
    <citation type="journal article" date="2020" name="Stud. Mycol.">
        <title>101 Dothideomycetes genomes: a test case for predicting lifestyles and emergence of pathogens.</title>
        <authorList>
            <person name="Haridas S."/>
            <person name="Albert R."/>
            <person name="Binder M."/>
            <person name="Bloem J."/>
            <person name="Labutti K."/>
            <person name="Salamov A."/>
            <person name="Andreopoulos B."/>
            <person name="Baker S."/>
            <person name="Barry K."/>
            <person name="Bills G."/>
            <person name="Bluhm B."/>
            <person name="Cannon C."/>
            <person name="Castanera R."/>
            <person name="Culley D."/>
            <person name="Daum C."/>
            <person name="Ezra D."/>
            <person name="Gonzalez J."/>
            <person name="Henrissat B."/>
            <person name="Kuo A."/>
            <person name="Liang C."/>
            <person name="Lipzen A."/>
            <person name="Lutzoni F."/>
            <person name="Magnuson J."/>
            <person name="Mondo S."/>
            <person name="Nolan M."/>
            <person name="Ohm R."/>
            <person name="Pangilinan J."/>
            <person name="Park H.-J."/>
            <person name="Ramirez L."/>
            <person name="Alfaro M."/>
            <person name="Sun H."/>
            <person name="Tritt A."/>
            <person name="Yoshinaga Y."/>
            <person name="Zwiers L.-H."/>
            <person name="Turgeon B."/>
            <person name="Goodwin S."/>
            <person name="Spatafora J."/>
            <person name="Crous P."/>
            <person name="Grigoriev I."/>
        </authorList>
    </citation>
    <scope>NUCLEOTIDE SEQUENCE</scope>
    <source>
        <strain evidence="4">CBS 121739</strain>
    </source>
</reference>
<dbReference type="AlphaFoldDB" id="A0A6A6WEE7"/>
<dbReference type="RefSeq" id="XP_033603649.1">
    <property type="nucleotide sequence ID" value="XM_033746584.1"/>
</dbReference>
<feature type="compositionally biased region" description="Polar residues" evidence="2">
    <location>
        <begin position="1059"/>
        <end position="1091"/>
    </location>
</feature>
<dbReference type="OrthoDB" id="443402at2759"/>
<dbReference type="PANTHER" id="PTHR10039">
    <property type="entry name" value="AMELOGENIN"/>
    <property type="match status" value="1"/>
</dbReference>
<protein>
    <recommendedName>
        <fullName evidence="3">Nephrocystin 3-like N-terminal domain-containing protein</fullName>
    </recommendedName>
</protein>
<proteinExistence type="predicted"/>
<dbReference type="PANTHER" id="PTHR10039:SF5">
    <property type="entry name" value="NACHT DOMAIN-CONTAINING PROTEIN"/>
    <property type="match status" value="1"/>
</dbReference>
<feature type="region of interest" description="Disordered" evidence="2">
    <location>
        <begin position="1024"/>
        <end position="1099"/>
    </location>
</feature>
<gene>
    <name evidence="4" type="ORF">EJ05DRAFT_497754</name>
</gene>
<organism evidence="4 5">
    <name type="scientific">Pseudovirgaria hyperparasitica</name>
    <dbReference type="NCBI Taxonomy" id="470096"/>
    <lineage>
        <taxon>Eukaryota</taxon>
        <taxon>Fungi</taxon>
        <taxon>Dikarya</taxon>
        <taxon>Ascomycota</taxon>
        <taxon>Pezizomycotina</taxon>
        <taxon>Dothideomycetes</taxon>
        <taxon>Dothideomycetes incertae sedis</taxon>
        <taxon>Acrospermales</taxon>
        <taxon>Acrospermaceae</taxon>
        <taxon>Pseudovirgaria</taxon>
    </lineage>
</organism>
<dbReference type="Pfam" id="PF24883">
    <property type="entry name" value="NPHP3_N"/>
    <property type="match status" value="1"/>
</dbReference>
<dbReference type="Proteomes" id="UP000799437">
    <property type="component" value="Unassembled WGS sequence"/>
</dbReference>
<accession>A0A6A6WEE7</accession>
<sequence>MEALAAVALAGNVLQFMEIAKKLYDTGSELQRNTSGSTTRNESIQENMKFLTSSLAELRSSADQFRNSQSNTRTCDLASQCIILAADIKKEIEELRLPKSARRFSLRVVRGAIRNHKAKPQIDQKLQQLSDARSELDSQILIDIRKFQSDASVATSEVFQQYQRLKLSQGESFQKLQDIINASAESVAETLKTELHSSVKEISTTLRHWKKSSEHISMLVAVLQSLQFAAMRTRLANIERPHDDTLDWIFKSQEHFVKWLREEEGIFWITGTPGSGKSTLVKFLQHSETTTEHLRHWAGDAQLVTAGFYFWAIGTSNQKSLVSLLRCMLFEIVRQSPDLLERILPSNISSLDPGLVIRHPWTTPDLLGCLHRLDTPDIKTRFCLFIDGLDEYEDSVEPGLEEATHKGDHATDSAYRIKTIVEQLSSIQTFKLCVSSRPWNVFTNAFGHRSRHLKMHELNLNDIRRYVELELCQDSYRKFLADDKVIEHIKSQIAYKSEGVFLWVVLVTKSICRSLINGDALATIQARLDTMPTKLHAYFMRMIETTEDFYQQDLIRILRIITYWEEIRDELCLPLWVFKPIYGPRPDLTLGVKAPIILLTEIQEVALIRSESAKLQARCPDLLQVFGDWDYEHNNPSVDLIHRSASEFLRSPVTKVALEEKLGRSCEEIDFDAVIMNGCFLSLKMTSTHFCASGPSNQFGYIVDRKDFHINMDVNIAYMILGIVARMADRQVQGSLLDQLCSVLMHRESVYSVAYPYLCFSYTNEDNWRLNKDWARFRNLEEMYGSLHGHWDQLLPGDGNYSEPETPMNAGSEFFTNDGKGIPYCWSSFIKGSRFRFRFDDLAWYVEEKCAKISKQDLIRLCDEFFNTWHMPSKYYRGCSARRMRMGSSSPNNPSVPISRSVLWFLDRGVPANCLLTPWIRQQCTSSGKFLPTFWEAYLGEIATYYQDEDDDRRSYPATREFLLRGAHRGVIYHGAQDMGVFPRWLVDAQVIDVIKRIYSPAEAQSLIDLVKQLDAEELQARQVSENTDATGIEQIDDKGGIDDKGTIDDKASTDKDQNTNTDNEPRTNTQAHTNNDANHSWITRTQSSPQAHLPERQP</sequence>
<dbReference type="Gene3D" id="3.40.50.300">
    <property type="entry name" value="P-loop containing nucleotide triphosphate hydrolases"/>
    <property type="match status" value="1"/>
</dbReference>
<evidence type="ECO:0000313" key="5">
    <source>
        <dbReference type="Proteomes" id="UP000799437"/>
    </source>
</evidence>
<evidence type="ECO:0000256" key="1">
    <source>
        <dbReference type="ARBA" id="ARBA00022737"/>
    </source>
</evidence>
<dbReference type="EMBL" id="ML996567">
    <property type="protein sequence ID" value="KAF2761198.1"/>
    <property type="molecule type" value="Genomic_DNA"/>
</dbReference>
<keyword evidence="1" id="KW-0677">Repeat</keyword>
<feature type="compositionally biased region" description="Basic and acidic residues" evidence="2">
    <location>
        <begin position="1036"/>
        <end position="1058"/>
    </location>
</feature>
<keyword evidence="5" id="KW-1185">Reference proteome</keyword>
<evidence type="ECO:0000313" key="4">
    <source>
        <dbReference type="EMBL" id="KAF2761198.1"/>
    </source>
</evidence>
<evidence type="ECO:0000256" key="2">
    <source>
        <dbReference type="SAM" id="MobiDB-lite"/>
    </source>
</evidence>
<dbReference type="SUPFAM" id="SSF52540">
    <property type="entry name" value="P-loop containing nucleoside triphosphate hydrolases"/>
    <property type="match status" value="1"/>
</dbReference>
<feature type="domain" description="Nephrocystin 3-like N-terminal" evidence="3">
    <location>
        <begin position="245"/>
        <end position="396"/>
    </location>
</feature>
<dbReference type="InterPro" id="IPR027417">
    <property type="entry name" value="P-loop_NTPase"/>
</dbReference>
<dbReference type="GeneID" id="54487638"/>
<evidence type="ECO:0000259" key="3">
    <source>
        <dbReference type="Pfam" id="PF24883"/>
    </source>
</evidence>